<dbReference type="PANTHER" id="PTHR42733:SF13">
    <property type="entry name" value="DJ-1_PFPI DOMAIN-CONTAINING PROTEIN"/>
    <property type="match status" value="1"/>
</dbReference>
<dbReference type="CDD" id="cd03134">
    <property type="entry name" value="GATase1_PfpI_like"/>
    <property type="match status" value="1"/>
</dbReference>
<dbReference type="InterPro" id="IPR002818">
    <property type="entry name" value="DJ-1/PfpI"/>
</dbReference>
<dbReference type="PANTHER" id="PTHR42733">
    <property type="entry name" value="DJ-1 PROTEIN"/>
    <property type="match status" value="1"/>
</dbReference>
<evidence type="ECO:0000256" key="1">
    <source>
        <dbReference type="ARBA" id="ARBA00008542"/>
    </source>
</evidence>
<sequence>MSVKKIALLVENLYEDIELLWPLYRLKEAGFKVDLVGTDKDKEYTGKHGVPTQSELASKDIKVEDYDAVVIPGGYSPDRMRACEATKDFVRNMNKDNKLIAAVCHGPWMIASTCDIKGKDITGYHTIKDDLVNAGANYIDKEVVVEGNLITSRQPDDLIAFTKEIINKLK</sequence>
<dbReference type="InterPro" id="IPR006286">
    <property type="entry name" value="C56_PfpI-like"/>
</dbReference>
<protein>
    <submittedName>
        <fullName evidence="3">Type 1 glutamine amidotransferase</fullName>
    </submittedName>
</protein>
<organism evidence="3 4">
    <name type="scientific">Anaeromonas frigoriresistens</name>
    <dbReference type="NCBI Taxonomy" id="2683708"/>
    <lineage>
        <taxon>Bacteria</taxon>
        <taxon>Bacillati</taxon>
        <taxon>Bacillota</taxon>
        <taxon>Tissierellia</taxon>
        <taxon>Tissierellales</taxon>
        <taxon>Thermohalobacteraceae</taxon>
        <taxon>Anaeromonas</taxon>
    </lineage>
</organism>
<gene>
    <name evidence="3" type="ORF">GOQ27_10375</name>
</gene>
<dbReference type="InterPro" id="IPR029062">
    <property type="entry name" value="Class_I_gatase-like"/>
</dbReference>
<evidence type="ECO:0000313" key="3">
    <source>
        <dbReference type="EMBL" id="MBS4538872.1"/>
    </source>
</evidence>
<dbReference type="Gene3D" id="3.40.50.880">
    <property type="match status" value="1"/>
</dbReference>
<dbReference type="Proteomes" id="UP000724672">
    <property type="component" value="Unassembled WGS sequence"/>
</dbReference>
<dbReference type="EMBL" id="WSFT01000039">
    <property type="protein sequence ID" value="MBS4538872.1"/>
    <property type="molecule type" value="Genomic_DNA"/>
</dbReference>
<keyword evidence="3" id="KW-0315">Glutamine amidotransferase</keyword>
<comment type="similarity">
    <text evidence="1">Belongs to the peptidase C56 family.</text>
</comment>
<feature type="domain" description="DJ-1/PfpI" evidence="2">
    <location>
        <begin position="4"/>
        <end position="167"/>
    </location>
</feature>
<evidence type="ECO:0000313" key="4">
    <source>
        <dbReference type="Proteomes" id="UP000724672"/>
    </source>
</evidence>
<dbReference type="SUPFAM" id="SSF52317">
    <property type="entry name" value="Class I glutamine amidotransferase-like"/>
    <property type="match status" value="1"/>
</dbReference>
<name>A0A942V0D1_9FIRM</name>
<dbReference type="NCBIfam" id="TIGR01382">
    <property type="entry name" value="PfpI"/>
    <property type="match status" value="1"/>
</dbReference>
<dbReference type="AlphaFoldDB" id="A0A942V0D1"/>
<dbReference type="Pfam" id="PF01965">
    <property type="entry name" value="DJ-1_PfpI"/>
    <property type="match status" value="1"/>
</dbReference>
<accession>A0A942V0D1</accession>
<evidence type="ECO:0000259" key="2">
    <source>
        <dbReference type="Pfam" id="PF01965"/>
    </source>
</evidence>
<dbReference type="PROSITE" id="PS51276">
    <property type="entry name" value="PEPTIDASE_C56_PFPI"/>
    <property type="match status" value="1"/>
</dbReference>
<reference evidence="3" key="1">
    <citation type="submission" date="2019-12" db="EMBL/GenBank/DDBJ databases">
        <title>Clostridiaceae gen. nov. sp. nov., isolated from sediment in Xinjiang, China.</title>
        <authorList>
            <person name="Zhang R."/>
        </authorList>
    </citation>
    <scope>NUCLEOTIDE SEQUENCE</scope>
    <source>
        <strain evidence="3">D2Q-11</strain>
    </source>
</reference>
<comment type="caution">
    <text evidence="3">The sequence shown here is derived from an EMBL/GenBank/DDBJ whole genome shotgun (WGS) entry which is preliminary data.</text>
</comment>
<proteinExistence type="inferred from homology"/>
<keyword evidence="4" id="KW-1185">Reference proteome</keyword>